<protein>
    <submittedName>
        <fullName evidence="2">Uncharacterized protein</fullName>
    </submittedName>
</protein>
<evidence type="ECO:0000313" key="3">
    <source>
        <dbReference type="Proteomes" id="UP000186817"/>
    </source>
</evidence>
<comment type="caution">
    <text evidence="2">The sequence shown here is derived from an EMBL/GenBank/DDBJ whole genome shotgun (WGS) entry which is preliminary data.</text>
</comment>
<feature type="compositionally biased region" description="Low complexity" evidence="1">
    <location>
        <begin position="427"/>
        <end position="442"/>
    </location>
</feature>
<dbReference type="Proteomes" id="UP000186817">
    <property type="component" value="Unassembled WGS sequence"/>
</dbReference>
<feature type="compositionally biased region" description="Acidic residues" evidence="1">
    <location>
        <begin position="140"/>
        <end position="176"/>
    </location>
</feature>
<feature type="region of interest" description="Disordered" evidence="1">
    <location>
        <begin position="219"/>
        <end position="472"/>
    </location>
</feature>
<dbReference type="OrthoDB" id="435570at2759"/>
<feature type="compositionally biased region" description="Basic and acidic residues" evidence="1">
    <location>
        <begin position="462"/>
        <end position="472"/>
    </location>
</feature>
<reference evidence="2 3" key="1">
    <citation type="submission" date="2016-02" db="EMBL/GenBank/DDBJ databases">
        <title>Genome analysis of coral dinoflagellate symbionts highlights evolutionary adaptations to a symbiotic lifestyle.</title>
        <authorList>
            <person name="Aranda M."/>
            <person name="Li Y."/>
            <person name="Liew Y.J."/>
            <person name="Baumgarten S."/>
            <person name="Simakov O."/>
            <person name="Wilson M."/>
            <person name="Piel J."/>
            <person name="Ashoor H."/>
            <person name="Bougouffa S."/>
            <person name="Bajic V.B."/>
            <person name="Ryu T."/>
            <person name="Ravasi T."/>
            <person name="Bayer T."/>
            <person name="Micklem G."/>
            <person name="Kim H."/>
            <person name="Bhak J."/>
            <person name="Lajeunesse T.C."/>
            <person name="Voolstra C.R."/>
        </authorList>
    </citation>
    <scope>NUCLEOTIDE SEQUENCE [LARGE SCALE GENOMIC DNA]</scope>
    <source>
        <strain evidence="2 3">CCMP2467</strain>
    </source>
</reference>
<gene>
    <name evidence="2" type="ORF">AK812_SmicGene27575</name>
</gene>
<feature type="compositionally biased region" description="Pro residues" evidence="1">
    <location>
        <begin position="231"/>
        <end position="250"/>
    </location>
</feature>
<dbReference type="AlphaFoldDB" id="A0A1Q9D6I2"/>
<name>A0A1Q9D6I2_SYMMI</name>
<proteinExistence type="predicted"/>
<keyword evidence="3" id="KW-1185">Reference proteome</keyword>
<sequence length="589" mass="63964">MPKSPGYSLTGIAKEWGSQAELLGRLSTQRRLIQAPEGEELKCCNKHVSHNYHVLRPLLEAVAQQPNWELFHLDAIYGEIVSIRNDMKIPNNQDQVRLDGSWAKSMLSFVKMKDPLFFELQRILDPDLPAPAVRDAQPAEADEDPGAEESGDEESGGEESGGEESGGEESGGEESGGEGGIIIEDSPATDEHGNAGAVARALTFALDTDETQVQEGAQTQFATAADVPVPSRSPTPDVPPGTPPKTPPPHGRYKSDSEDEDDPRFVVSRSPSNASLDSGNRHPLQAPRKRSPSNESTGSEERHRRRCQQMRVSLSLPKEEILTRRRQLGGPPGTWERTEQELNGPQSSDEPLPGATGSGRGKGGGRGRGNGRGRGRGRGRVHKNKKLKRYWSTPKKKAQKPKAKLAKPAAKGSPKAKAKGKAKAKARAAAVAPSVEAAADEAPGQDGERRSRGTLNMPRPKRSAEDTTHRERLAARRKAMPTTIEGIMELLQSEDESMRIVLAQMAAMHPSMPVPTKDDKHLLPEYNHWQLSVYWTRQNVGILRKSSDGPHTSCGTMTGGGWDDVRVALESVNQFAPSLSITTVSVKFA</sequence>
<feature type="region of interest" description="Disordered" evidence="1">
    <location>
        <begin position="130"/>
        <end position="194"/>
    </location>
</feature>
<feature type="compositionally biased region" description="Basic residues" evidence="1">
    <location>
        <begin position="363"/>
        <end position="405"/>
    </location>
</feature>
<dbReference type="OMA" id="CNQQRKE"/>
<feature type="compositionally biased region" description="Polar residues" evidence="1">
    <location>
        <begin position="269"/>
        <end position="278"/>
    </location>
</feature>
<organism evidence="2 3">
    <name type="scientific">Symbiodinium microadriaticum</name>
    <name type="common">Dinoflagellate</name>
    <name type="synonym">Zooxanthella microadriatica</name>
    <dbReference type="NCBI Taxonomy" id="2951"/>
    <lineage>
        <taxon>Eukaryota</taxon>
        <taxon>Sar</taxon>
        <taxon>Alveolata</taxon>
        <taxon>Dinophyceae</taxon>
        <taxon>Suessiales</taxon>
        <taxon>Symbiodiniaceae</taxon>
        <taxon>Symbiodinium</taxon>
    </lineage>
</organism>
<dbReference type="EMBL" id="LSRX01000694">
    <property type="protein sequence ID" value="OLP90798.1"/>
    <property type="molecule type" value="Genomic_DNA"/>
</dbReference>
<evidence type="ECO:0000256" key="1">
    <source>
        <dbReference type="SAM" id="MobiDB-lite"/>
    </source>
</evidence>
<feature type="compositionally biased region" description="Basic residues" evidence="1">
    <location>
        <begin position="414"/>
        <end position="426"/>
    </location>
</feature>
<evidence type="ECO:0000313" key="2">
    <source>
        <dbReference type="EMBL" id="OLP90798.1"/>
    </source>
</evidence>
<accession>A0A1Q9D6I2</accession>